<organism evidence="1 2">
    <name type="scientific">Acorus calamus</name>
    <name type="common">Sweet flag</name>
    <dbReference type="NCBI Taxonomy" id="4465"/>
    <lineage>
        <taxon>Eukaryota</taxon>
        <taxon>Viridiplantae</taxon>
        <taxon>Streptophyta</taxon>
        <taxon>Embryophyta</taxon>
        <taxon>Tracheophyta</taxon>
        <taxon>Spermatophyta</taxon>
        <taxon>Magnoliopsida</taxon>
        <taxon>Liliopsida</taxon>
        <taxon>Acoraceae</taxon>
        <taxon>Acorus</taxon>
    </lineage>
</organism>
<evidence type="ECO:0000313" key="2">
    <source>
        <dbReference type="Proteomes" id="UP001180020"/>
    </source>
</evidence>
<name>A0AAV9EGF9_ACOCL</name>
<accession>A0AAV9EGF9</accession>
<gene>
    <name evidence="1" type="ORF">QJS10_CPA07g00441</name>
</gene>
<reference evidence="1" key="2">
    <citation type="submission" date="2023-06" db="EMBL/GenBank/DDBJ databases">
        <authorList>
            <person name="Ma L."/>
            <person name="Liu K.-W."/>
            <person name="Li Z."/>
            <person name="Hsiao Y.-Y."/>
            <person name="Qi Y."/>
            <person name="Fu T."/>
            <person name="Tang G."/>
            <person name="Zhang D."/>
            <person name="Sun W.-H."/>
            <person name="Liu D.-K."/>
            <person name="Li Y."/>
            <person name="Chen G.-Z."/>
            <person name="Liu X.-D."/>
            <person name="Liao X.-Y."/>
            <person name="Jiang Y.-T."/>
            <person name="Yu X."/>
            <person name="Hao Y."/>
            <person name="Huang J."/>
            <person name="Zhao X.-W."/>
            <person name="Ke S."/>
            <person name="Chen Y.-Y."/>
            <person name="Wu W.-L."/>
            <person name="Hsu J.-L."/>
            <person name="Lin Y.-F."/>
            <person name="Huang M.-D."/>
            <person name="Li C.-Y."/>
            <person name="Huang L."/>
            <person name="Wang Z.-W."/>
            <person name="Zhao X."/>
            <person name="Zhong W.-Y."/>
            <person name="Peng D.-H."/>
            <person name="Ahmad S."/>
            <person name="Lan S."/>
            <person name="Zhang J.-S."/>
            <person name="Tsai W.-C."/>
            <person name="Van De Peer Y."/>
            <person name="Liu Z.-J."/>
        </authorList>
    </citation>
    <scope>NUCLEOTIDE SEQUENCE</scope>
    <source>
        <strain evidence="1">CP</strain>
        <tissue evidence="1">Leaves</tissue>
    </source>
</reference>
<dbReference type="EMBL" id="JAUJYO010000007">
    <property type="protein sequence ID" value="KAK1312392.1"/>
    <property type="molecule type" value="Genomic_DNA"/>
</dbReference>
<protein>
    <submittedName>
        <fullName evidence="1">Uncharacterized protein</fullName>
    </submittedName>
</protein>
<dbReference type="Proteomes" id="UP001180020">
    <property type="component" value="Unassembled WGS sequence"/>
</dbReference>
<evidence type="ECO:0000313" key="1">
    <source>
        <dbReference type="EMBL" id="KAK1312392.1"/>
    </source>
</evidence>
<proteinExistence type="predicted"/>
<keyword evidence="2" id="KW-1185">Reference proteome</keyword>
<sequence length="239" mass="26164">MSDAQKYGIRTVYAPKKVNALLSNKFSVLNEVEVVSGPDGQPIPPVPSNAGSPLPPMEFASQQLQTGRATLEATQNALLINPLNPSLISSKAQAKLAFLDLLRVEESFLRQKSRQLWLSDCDKNSLFFHSMVKYRIARNSIRTVQLQDGSFSLNPSTIKSHTVDFFKALHNTQCTVPIPKSPPMISLSDSEQVALCVAVSDDEIKATLFSLKPLSSPGLDGMAGAREVHFDNGRLRIEA</sequence>
<reference evidence="1" key="1">
    <citation type="journal article" date="2023" name="Nat. Commun.">
        <title>Diploid and tetraploid genomes of Acorus and the evolution of monocots.</title>
        <authorList>
            <person name="Ma L."/>
            <person name="Liu K.W."/>
            <person name="Li Z."/>
            <person name="Hsiao Y.Y."/>
            <person name="Qi Y."/>
            <person name="Fu T."/>
            <person name="Tang G.D."/>
            <person name="Zhang D."/>
            <person name="Sun W.H."/>
            <person name="Liu D.K."/>
            <person name="Li Y."/>
            <person name="Chen G.Z."/>
            <person name="Liu X.D."/>
            <person name="Liao X.Y."/>
            <person name="Jiang Y.T."/>
            <person name="Yu X."/>
            <person name="Hao Y."/>
            <person name="Huang J."/>
            <person name="Zhao X.W."/>
            <person name="Ke S."/>
            <person name="Chen Y.Y."/>
            <person name="Wu W.L."/>
            <person name="Hsu J.L."/>
            <person name="Lin Y.F."/>
            <person name="Huang M.D."/>
            <person name="Li C.Y."/>
            <person name="Huang L."/>
            <person name="Wang Z.W."/>
            <person name="Zhao X."/>
            <person name="Zhong W.Y."/>
            <person name="Peng D.H."/>
            <person name="Ahmad S."/>
            <person name="Lan S."/>
            <person name="Zhang J.S."/>
            <person name="Tsai W.C."/>
            <person name="Van de Peer Y."/>
            <person name="Liu Z.J."/>
        </authorList>
    </citation>
    <scope>NUCLEOTIDE SEQUENCE</scope>
    <source>
        <strain evidence="1">CP</strain>
    </source>
</reference>
<comment type="caution">
    <text evidence="1">The sequence shown here is derived from an EMBL/GenBank/DDBJ whole genome shotgun (WGS) entry which is preliminary data.</text>
</comment>
<dbReference type="AlphaFoldDB" id="A0AAV9EGF9"/>